<organism evidence="1 2">
    <name type="scientific">Comamonas serinivorans</name>
    <dbReference type="NCBI Taxonomy" id="1082851"/>
    <lineage>
        <taxon>Bacteria</taxon>
        <taxon>Pseudomonadati</taxon>
        <taxon>Pseudomonadota</taxon>
        <taxon>Betaproteobacteria</taxon>
        <taxon>Burkholderiales</taxon>
        <taxon>Comamonadaceae</taxon>
        <taxon>Comamonas</taxon>
    </lineage>
</organism>
<protein>
    <recommendedName>
        <fullName evidence="3">DUF1367 domain-containing protein</fullName>
    </recommendedName>
</protein>
<sequence length="176" mass="20282">MARIELVRMDMGPIPAADAEAARRVIFGAVDGLGEKGKRQWRRLWASIFRLEPGEIVEIVSHKARSGPFHRRHMAMEQALFEAQERFEQFRSFRDWLKVGAGHVEWFPGPKGGVIPVPNSISYAELEDNDMREVHVQMVRFLRTEHAQRTLWPGIKDPVKRADAMNAFLMGFDEWA</sequence>
<name>A0A1Y0ER66_9BURK</name>
<accession>A0A1Y0ER66</accession>
<evidence type="ECO:0008006" key="3">
    <source>
        <dbReference type="Google" id="ProtNLM"/>
    </source>
</evidence>
<dbReference type="KEGG" id="cser:CCO03_17050"/>
<dbReference type="AlphaFoldDB" id="A0A1Y0ER66"/>
<dbReference type="EMBL" id="CP021455">
    <property type="protein sequence ID" value="ARU06154.1"/>
    <property type="molecule type" value="Genomic_DNA"/>
</dbReference>
<reference evidence="1 2" key="1">
    <citation type="submission" date="2017-05" db="EMBL/GenBank/DDBJ databases">
        <authorList>
            <person name="Song R."/>
            <person name="Chenine A.L."/>
            <person name="Ruprecht R.M."/>
        </authorList>
    </citation>
    <scope>NUCLEOTIDE SEQUENCE [LARGE SCALE GENOMIC DNA]</scope>
    <source>
        <strain evidence="1 2">DSM 26136</strain>
    </source>
</reference>
<dbReference type="Proteomes" id="UP000196138">
    <property type="component" value="Chromosome"/>
</dbReference>
<evidence type="ECO:0000313" key="1">
    <source>
        <dbReference type="EMBL" id="ARU06154.1"/>
    </source>
</evidence>
<gene>
    <name evidence="1" type="ORF">CCO03_17050</name>
</gene>
<proteinExistence type="predicted"/>
<keyword evidence="2" id="KW-1185">Reference proteome</keyword>
<evidence type="ECO:0000313" key="2">
    <source>
        <dbReference type="Proteomes" id="UP000196138"/>
    </source>
</evidence>